<keyword evidence="5 6" id="KW-0961">Cell wall biogenesis/degradation</keyword>
<gene>
    <name evidence="7" type="ORF">SHERM_05408</name>
</gene>
<feature type="non-terminal residue" evidence="7">
    <location>
        <position position="1"/>
    </location>
</feature>
<dbReference type="InterPro" id="IPR004963">
    <property type="entry name" value="PAE/NOTUM"/>
</dbReference>
<accession>A0A9N7NYC2</accession>
<dbReference type="GO" id="GO:0052793">
    <property type="term" value="F:pectin acetylesterase activity"/>
    <property type="evidence" value="ECO:0007669"/>
    <property type="project" value="TreeGrafter"/>
</dbReference>
<dbReference type="Pfam" id="PF03283">
    <property type="entry name" value="PAE"/>
    <property type="match status" value="1"/>
</dbReference>
<evidence type="ECO:0000256" key="3">
    <source>
        <dbReference type="ARBA" id="ARBA00005784"/>
    </source>
</evidence>
<evidence type="ECO:0000313" key="8">
    <source>
        <dbReference type="Proteomes" id="UP001153555"/>
    </source>
</evidence>
<dbReference type="GO" id="GO:0009505">
    <property type="term" value="C:plant-type cell wall"/>
    <property type="evidence" value="ECO:0007669"/>
    <property type="project" value="TreeGrafter"/>
</dbReference>
<keyword evidence="6" id="KW-0964">Secreted</keyword>
<evidence type="ECO:0000313" key="7">
    <source>
        <dbReference type="EMBL" id="CAA0838832.1"/>
    </source>
</evidence>
<name>A0A9N7NYC2_STRHE</name>
<sequence>CLDGSPPAYHLDKGSGVGINNWIVHFEGGTWCNNVTTCLARKETRLGSSKLMEKQVVFSGILSNNKKSNPVFFNWNRVKVRYCDGSSFTGDIEEVDPKTGLHYRGAKVFDAIMEDLFAQGMSNAQNAILSGCSAGGLTSILHCDKFSALFPPNTKVKCIADAGFFLDEDDIKGVSRIEDYFDQVVTTHGSKENLPGPCTEMLWPSLCFFPQNVVGFMETPLFIVNAAYDSWQIKNIVAPRAADPHEKWLDCKAAITNCSQDQIKILQSFREDLIGGVYNALDWSDSAGCFINSCYAHCQTEKQETWLSKDSPRLNQTTIAKAVGDWYYGRKSVRSIDCPYPCDKTCYNRTFEPSEM</sequence>
<dbReference type="AlphaFoldDB" id="A0A9N7NYC2"/>
<dbReference type="PANTHER" id="PTHR21562:SF93">
    <property type="entry name" value="PECTIN ACETYLESTERASE 8"/>
    <property type="match status" value="1"/>
</dbReference>
<keyword evidence="6" id="KW-0378">Hydrolase</keyword>
<dbReference type="EC" id="3.1.1.-" evidence="6"/>
<dbReference type="OrthoDB" id="2015280at2759"/>
<dbReference type="PANTHER" id="PTHR21562">
    <property type="entry name" value="NOTUM-RELATED"/>
    <property type="match status" value="1"/>
</dbReference>
<evidence type="ECO:0000256" key="2">
    <source>
        <dbReference type="ARBA" id="ARBA00004191"/>
    </source>
</evidence>
<comment type="similarity">
    <text evidence="3 6">Belongs to the pectinacetylesterase family.</text>
</comment>
<comment type="caution">
    <text evidence="7">The sequence shown here is derived from an EMBL/GenBank/DDBJ whole genome shotgun (WGS) entry which is preliminary data.</text>
</comment>
<dbReference type="EMBL" id="CACSLK010031421">
    <property type="protein sequence ID" value="CAA0838832.1"/>
    <property type="molecule type" value="Genomic_DNA"/>
</dbReference>
<dbReference type="GO" id="GO:0071555">
    <property type="term" value="P:cell wall organization"/>
    <property type="evidence" value="ECO:0007669"/>
    <property type="project" value="UniProtKB-KW"/>
</dbReference>
<proteinExistence type="inferred from homology"/>
<protein>
    <recommendedName>
        <fullName evidence="6">Pectin acetylesterase</fullName>
        <ecNumber evidence="6">3.1.1.-</ecNumber>
    </recommendedName>
</protein>
<evidence type="ECO:0000256" key="1">
    <source>
        <dbReference type="ARBA" id="ARBA00003534"/>
    </source>
</evidence>
<organism evidence="7 8">
    <name type="scientific">Striga hermonthica</name>
    <name type="common">Purple witchweed</name>
    <name type="synonym">Buchnera hermonthica</name>
    <dbReference type="NCBI Taxonomy" id="68872"/>
    <lineage>
        <taxon>Eukaryota</taxon>
        <taxon>Viridiplantae</taxon>
        <taxon>Streptophyta</taxon>
        <taxon>Embryophyta</taxon>
        <taxon>Tracheophyta</taxon>
        <taxon>Spermatophyta</taxon>
        <taxon>Magnoliopsida</taxon>
        <taxon>eudicotyledons</taxon>
        <taxon>Gunneridae</taxon>
        <taxon>Pentapetalae</taxon>
        <taxon>asterids</taxon>
        <taxon>lamiids</taxon>
        <taxon>Lamiales</taxon>
        <taxon>Orobanchaceae</taxon>
        <taxon>Buchnereae</taxon>
        <taxon>Striga</taxon>
    </lineage>
</organism>
<reference evidence="7" key="1">
    <citation type="submission" date="2019-12" db="EMBL/GenBank/DDBJ databases">
        <authorList>
            <person name="Scholes J."/>
        </authorList>
    </citation>
    <scope>NUCLEOTIDE SEQUENCE</scope>
</reference>
<evidence type="ECO:0000256" key="6">
    <source>
        <dbReference type="RuleBase" id="RU363114"/>
    </source>
</evidence>
<keyword evidence="8" id="KW-1185">Reference proteome</keyword>
<dbReference type="Proteomes" id="UP001153555">
    <property type="component" value="Unassembled WGS sequence"/>
</dbReference>
<keyword evidence="4 6" id="KW-0134">Cell wall</keyword>
<evidence type="ECO:0000256" key="4">
    <source>
        <dbReference type="ARBA" id="ARBA00022512"/>
    </source>
</evidence>
<evidence type="ECO:0000256" key="5">
    <source>
        <dbReference type="ARBA" id="ARBA00023316"/>
    </source>
</evidence>
<comment type="subcellular location">
    <subcellularLocation>
        <location evidence="2 6">Secreted</location>
        <location evidence="2 6">Cell wall</location>
    </subcellularLocation>
</comment>
<comment type="function">
    <text evidence="1 6">Hydrolyzes acetyl esters in homogalacturonan regions of pectin. In type I primary cell wall, galacturonic acid residues of pectin can be acetylated at the O-2 and O-3 positions. Decreasing the degree of acetylation of pectin gels in vitro alters their physical properties.</text>
</comment>